<keyword evidence="5" id="KW-0804">Transcription</keyword>
<keyword evidence="3" id="KW-0862">Zinc</keyword>
<accession>A0A445G781</accession>
<evidence type="ECO:0000256" key="3">
    <source>
        <dbReference type="ARBA" id="ARBA00022833"/>
    </source>
</evidence>
<evidence type="ECO:0000256" key="1">
    <source>
        <dbReference type="ARBA" id="ARBA00022723"/>
    </source>
</evidence>
<feature type="region of interest" description="Disordered" evidence="6">
    <location>
        <begin position="344"/>
        <end position="457"/>
    </location>
</feature>
<dbReference type="GO" id="GO:0034244">
    <property type="term" value="P:negative regulation of transcription elongation by RNA polymerase II"/>
    <property type="evidence" value="ECO:0007669"/>
    <property type="project" value="InterPro"/>
</dbReference>
<sequence length="482" mass="53178">MEEKSTSCNVCDTWCSFSLYVHIEQVAATAVWELMTLLIKPIRESEPVSALLRQRLVLCSVESASDDNFPVVAGSTFLVPQRTKGVIISKSSTVQIQAPVQLLEIYSCLILSFSLITLYVLLRHFVGINPCVESSKLDWSLNWSRYRFKSLRTGHLTVSQLNQPVRSGFNNLGLEPSPPFVAPLVDLAVVTVCDICGDQGFEEYLAICNKCPDGAEHIYCNDEKLEKVPDGDWWTCEDCRKSPGNELPTLGSQTEIEHAQCSPLLNSEFNGQLTNREVEKNVAIHDTRKRKNLGLLSKSVSFDNASSVKLNGKCSEVIAANDSAYTPVSNPLKRQKNRDMVGVREIGESDAMDTRSSGDRILLGGGDNFNSGCSDSRQSLDGKKVTPESVPEDGPCMSVENVGDNPSKDVKSKMPMEENNNADNGKLHGKRPMDEKNDADRLESSLSPASSEDLRDWEGLETLSTLLWLRKISGPFVYTGSQ</sequence>
<gene>
    <name evidence="7" type="ORF">D0Y65_045938</name>
</gene>
<dbReference type="InterPro" id="IPR011011">
    <property type="entry name" value="Znf_FYVE_PHD"/>
</dbReference>
<proteinExistence type="predicted"/>
<evidence type="ECO:0008006" key="9">
    <source>
        <dbReference type="Google" id="ProtNLM"/>
    </source>
</evidence>
<organism evidence="7 8">
    <name type="scientific">Glycine soja</name>
    <name type="common">Wild soybean</name>
    <dbReference type="NCBI Taxonomy" id="3848"/>
    <lineage>
        <taxon>Eukaryota</taxon>
        <taxon>Viridiplantae</taxon>
        <taxon>Streptophyta</taxon>
        <taxon>Embryophyta</taxon>
        <taxon>Tracheophyta</taxon>
        <taxon>Spermatophyta</taxon>
        <taxon>Magnoliopsida</taxon>
        <taxon>eudicotyledons</taxon>
        <taxon>Gunneridae</taxon>
        <taxon>Pentapetalae</taxon>
        <taxon>rosids</taxon>
        <taxon>fabids</taxon>
        <taxon>Fabales</taxon>
        <taxon>Fabaceae</taxon>
        <taxon>Papilionoideae</taxon>
        <taxon>50 kb inversion clade</taxon>
        <taxon>NPAAA clade</taxon>
        <taxon>indigoferoid/millettioid clade</taxon>
        <taxon>Phaseoleae</taxon>
        <taxon>Glycine</taxon>
        <taxon>Glycine subgen. Soja</taxon>
    </lineage>
</organism>
<dbReference type="InterPro" id="IPR049914">
    <property type="entry name" value="PHD1-3/5-6"/>
</dbReference>
<evidence type="ECO:0000313" key="7">
    <source>
        <dbReference type="EMBL" id="RZB57052.1"/>
    </source>
</evidence>
<dbReference type="SUPFAM" id="SSF57903">
    <property type="entry name" value="FYVE/PHD zinc finger"/>
    <property type="match status" value="1"/>
</dbReference>
<dbReference type="AlphaFoldDB" id="A0A445G781"/>
<evidence type="ECO:0000256" key="2">
    <source>
        <dbReference type="ARBA" id="ARBA00022771"/>
    </source>
</evidence>
<keyword evidence="2" id="KW-0863">Zinc-finger</keyword>
<evidence type="ECO:0000256" key="4">
    <source>
        <dbReference type="ARBA" id="ARBA00023015"/>
    </source>
</evidence>
<dbReference type="PANTHER" id="PTHR33304:SF15">
    <property type="entry name" value="ZINC FINGER PHD-TYPE DOMAIN-CONTAINING PROTEIN"/>
    <property type="match status" value="1"/>
</dbReference>
<dbReference type="EMBL" id="QZWG01000017">
    <property type="protein sequence ID" value="RZB57052.1"/>
    <property type="molecule type" value="Genomic_DNA"/>
</dbReference>
<dbReference type="Proteomes" id="UP000289340">
    <property type="component" value="Chromosome 17"/>
</dbReference>
<dbReference type="Gene3D" id="3.30.40.10">
    <property type="entry name" value="Zinc/RING finger domain, C3HC4 (zinc finger)"/>
    <property type="match status" value="1"/>
</dbReference>
<evidence type="ECO:0000256" key="6">
    <source>
        <dbReference type="SAM" id="MobiDB-lite"/>
    </source>
</evidence>
<dbReference type="GO" id="GO:0140566">
    <property type="term" value="F:histone reader activity"/>
    <property type="evidence" value="ECO:0007669"/>
    <property type="project" value="InterPro"/>
</dbReference>
<keyword evidence="4" id="KW-0805">Transcription regulation</keyword>
<protein>
    <recommendedName>
        <fullName evidence="9">PHD-type domain-containing protein</fullName>
    </recommendedName>
</protein>
<keyword evidence="8" id="KW-1185">Reference proteome</keyword>
<evidence type="ECO:0000256" key="5">
    <source>
        <dbReference type="ARBA" id="ARBA00023163"/>
    </source>
</evidence>
<reference evidence="7 8" key="1">
    <citation type="submission" date="2018-09" db="EMBL/GenBank/DDBJ databases">
        <title>A high-quality reference genome of wild soybean provides a powerful tool to mine soybean genomes.</title>
        <authorList>
            <person name="Xie M."/>
            <person name="Chung C.Y.L."/>
            <person name="Li M.-W."/>
            <person name="Wong F.-L."/>
            <person name="Chan T.-F."/>
            <person name="Lam H.-M."/>
        </authorList>
    </citation>
    <scope>NUCLEOTIDE SEQUENCE [LARGE SCALE GENOMIC DNA]</scope>
    <source>
        <strain evidence="8">cv. W05</strain>
        <tissue evidence="7">Hypocotyl of etiolated seedlings</tissue>
    </source>
</reference>
<comment type="caution">
    <text evidence="7">The sequence shown here is derived from an EMBL/GenBank/DDBJ whole genome shotgun (WGS) entry which is preliminary data.</text>
</comment>
<keyword evidence="1" id="KW-0479">Metal-binding</keyword>
<feature type="compositionally biased region" description="Basic and acidic residues" evidence="6">
    <location>
        <begin position="344"/>
        <end position="358"/>
    </location>
</feature>
<dbReference type="InterPro" id="IPR013083">
    <property type="entry name" value="Znf_RING/FYVE/PHD"/>
</dbReference>
<feature type="compositionally biased region" description="Basic and acidic residues" evidence="6">
    <location>
        <begin position="431"/>
        <end position="443"/>
    </location>
</feature>
<feature type="compositionally biased region" description="Basic and acidic residues" evidence="6">
    <location>
        <begin position="406"/>
        <end position="416"/>
    </location>
</feature>
<dbReference type="GO" id="GO:0008270">
    <property type="term" value="F:zinc ion binding"/>
    <property type="evidence" value="ECO:0007669"/>
    <property type="project" value="UniProtKB-KW"/>
</dbReference>
<evidence type="ECO:0000313" key="8">
    <source>
        <dbReference type="Proteomes" id="UP000289340"/>
    </source>
</evidence>
<name>A0A445G781_GLYSO</name>
<dbReference type="PANTHER" id="PTHR33304">
    <property type="match status" value="1"/>
</dbReference>
<feature type="compositionally biased region" description="Polar residues" evidence="6">
    <location>
        <begin position="368"/>
        <end position="377"/>
    </location>
</feature>